<keyword evidence="8" id="KW-0675">Receptor</keyword>
<accession>A0A451FD46</accession>
<evidence type="ECO:0000256" key="6">
    <source>
        <dbReference type="SAM" id="SignalP"/>
    </source>
</evidence>
<keyword evidence="5" id="KW-0472">Membrane</keyword>
<dbReference type="AlphaFoldDB" id="A0A451FD46"/>
<evidence type="ECO:0000256" key="1">
    <source>
        <dbReference type="ARBA" id="ARBA00022729"/>
    </source>
</evidence>
<sequence length="518" mass="57285">MFAFLFVVTLGSCYCRTNSSQTILGIPELLGPSEALPGHIVIFKCVVSNNTKNETLLMQLYKKDNNTKLLGESTALSGETGVFNLVSKLSHEGNLECVARAQNNSHVEPTVSRTHYLRVVEGVEDAQIFLHPDSEEFFKGQNVKLVCEIAAGNHVSYKWLLNGQLISPSSGLSDNFLQIFRITSRDSGSYSCVATNYYNQTVFSTSTSPGVEITVKDVVTDPDISFTVLKEDSHNYSAVVTCESAVGTPPVIFSLYNRTELVASMISGNRSGMFKLPLVLDQYLGELQCKANNGAQVAQSQLLPLEVVSVGGPVTMRYDRDIGENFAVVSVRLYCKVAKGSHPQYQWFLNKTLLRDRGSFYYMVDQPPELSILLLSVGRSSAGTYHCQVSDSFDNATAISSRKLYLDKQVLNRLPVWVVAVAFGCFTALILLVSICCGIGLVYRRKVLEEKSLLGLEMERKVVVDESELDLCEYNEDVDVVRAARGDELDQTSEASVDEWPQIAAQRETLEDEAFEEP</sequence>
<evidence type="ECO:0000259" key="7">
    <source>
        <dbReference type="PROSITE" id="PS50835"/>
    </source>
</evidence>
<keyword evidence="3" id="KW-0325">Glycoprotein</keyword>
<evidence type="ECO:0000313" key="8">
    <source>
        <dbReference type="EMBL" id="BBC70851.1"/>
    </source>
</evidence>
<feature type="transmembrane region" description="Helical" evidence="5">
    <location>
        <begin position="416"/>
        <end position="443"/>
    </location>
</feature>
<dbReference type="Gene3D" id="2.60.40.10">
    <property type="entry name" value="Immunoglobulins"/>
    <property type="match status" value="2"/>
</dbReference>
<dbReference type="PROSITE" id="PS50835">
    <property type="entry name" value="IG_LIKE"/>
    <property type="match status" value="2"/>
</dbReference>
<feature type="domain" description="Ig-like" evidence="7">
    <location>
        <begin position="109"/>
        <end position="214"/>
    </location>
</feature>
<keyword evidence="5" id="KW-0812">Transmembrane</keyword>
<dbReference type="InterPro" id="IPR052598">
    <property type="entry name" value="IgSF_CEA-related"/>
</dbReference>
<keyword evidence="1 6" id="KW-0732">Signal</keyword>
<evidence type="ECO:0000256" key="4">
    <source>
        <dbReference type="ARBA" id="ARBA00023319"/>
    </source>
</evidence>
<keyword evidence="4" id="KW-0393">Immunoglobulin domain</keyword>
<keyword evidence="2" id="KW-1015">Disulfide bond</keyword>
<reference evidence="8" key="1">
    <citation type="journal article" date="2019" name="Fish Shellfish Immunol.">
        <title>Identification and expression analysis of Fc receptor-like proteins in Japanese flounder (Paralichthys olivaceus).</title>
        <authorList>
            <person name="Jirapongpairoj W."/>
            <person name="Hirono I."/>
            <person name="Kondo H."/>
        </authorList>
    </citation>
    <scope>NUCLEOTIDE SEQUENCE</scope>
</reference>
<dbReference type="Pfam" id="PF13927">
    <property type="entry name" value="Ig_3"/>
    <property type="match status" value="1"/>
</dbReference>
<proteinExistence type="evidence at transcript level"/>
<dbReference type="SUPFAM" id="SSF48726">
    <property type="entry name" value="Immunoglobulin"/>
    <property type="match status" value="2"/>
</dbReference>
<feature type="domain" description="Ig-like" evidence="7">
    <location>
        <begin position="313"/>
        <end position="405"/>
    </location>
</feature>
<dbReference type="InterPro" id="IPR036179">
    <property type="entry name" value="Ig-like_dom_sf"/>
</dbReference>
<evidence type="ECO:0000256" key="2">
    <source>
        <dbReference type="ARBA" id="ARBA00023157"/>
    </source>
</evidence>
<protein>
    <submittedName>
        <fullName evidence="8">Fc receptor like protein 3</fullName>
    </submittedName>
</protein>
<dbReference type="SMART" id="SM00408">
    <property type="entry name" value="IGc2"/>
    <property type="match status" value="2"/>
</dbReference>
<dbReference type="InterPro" id="IPR007110">
    <property type="entry name" value="Ig-like_dom"/>
</dbReference>
<dbReference type="PANTHER" id="PTHR44337">
    <property type="entry name" value="CARCINOEMBRYONIC ANTIGEN-RELATED CELL ADHESION MOLECULE 8"/>
    <property type="match status" value="1"/>
</dbReference>
<dbReference type="PANTHER" id="PTHR44337:SF20">
    <property type="entry name" value="CARCINOEMBRYONIC ANTIGEN-RELATED CELL ADHESION MOLECULE 5-RELATED"/>
    <property type="match status" value="1"/>
</dbReference>
<evidence type="ECO:0000256" key="5">
    <source>
        <dbReference type="SAM" id="Phobius"/>
    </source>
</evidence>
<gene>
    <name evidence="8" type="primary">FcR3-like 3</name>
</gene>
<feature type="chain" id="PRO_5019098342" evidence="6">
    <location>
        <begin position="16"/>
        <end position="518"/>
    </location>
</feature>
<organism evidence="8">
    <name type="scientific">Paralichthys olivaceus</name>
    <name type="common">Bastard halibut</name>
    <name type="synonym">Hippoglossus olivaceus</name>
    <dbReference type="NCBI Taxonomy" id="8255"/>
    <lineage>
        <taxon>Eukaryota</taxon>
        <taxon>Metazoa</taxon>
        <taxon>Chordata</taxon>
        <taxon>Craniata</taxon>
        <taxon>Vertebrata</taxon>
        <taxon>Euteleostomi</taxon>
        <taxon>Actinopterygii</taxon>
        <taxon>Neopterygii</taxon>
        <taxon>Teleostei</taxon>
        <taxon>Neoteleostei</taxon>
        <taxon>Acanthomorphata</taxon>
        <taxon>Carangaria</taxon>
        <taxon>Pleuronectiformes</taxon>
        <taxon>Pleuronectoidei</taxon>
        <taxon>Paralichthyidae</taxon>
        <taxon>Paralichthys</taxon>
    </lineage>
</organism>
<dbReference type="InterPro" id="IPR003598">
    <property type="entry name" value="Ig_sub2"/>
</dbReference>
<dbReference type="EMBL" id="LC369765">
    <property type="protein sequence ID" value="BBC70851.1"/>
    <property type="molecule type" value="mRNA"/>
</dbReference>
<dbReference type="CDD" id="cd00096">
    <property type="entry name" value="Ig"/>
    <property type="match status" value="1"/>
</dbReference>
<evidence type="ECO:0000256" key="3">
    <source>
        <dbReference type="ARBA" id="ARBA00023180"/>
    </source>
</evidence>
<name>A0A451FD46_PAROL</name>
<keyword evidence="5" id="KW-1133">Transmembrane helix</keyword>
<dbReference type="InterPro" id="IPR013783">
    <property type="entry name" value="Ig-like_fold"/>
</dbReference>
<dbReference type="SMART" id="SM00409">
    <property type="entry name" value="IG"/>
    <property type="match status" value="3"/>
</dbReference>
<feature type="signal peptide" evidence="6">
    <location>
        <begin position="1"/>
        <end position="15"/>
    </location>
</feature>
<dbReference type="InterPro" id="IPR003599">
    <property type="entry name" value="Ig_sub"/>
</dbReference>